<dbReference type="Gene3D" id="1.10.287.950">
    <property type="entry name" value="Methyl-accepting chemotaxis protein"/>
    <property type="match status" value="1"/>
</dbReference>
<dbReference type="PROSITE" id="PS50111">
    <property type="entry name" value="CHEMOTAXIS_TRANSDUC_2"/>
    <property type="match status" value="1"/>
</dbReference>
<evidence type="ECO:0000259" key="4">
    <source>
        <dbReference type="PROSITE" id="PS50113"/>
    </source>
</evidence>
<accession>A0A0F4NJU8</accession>
<dbReference type="InterPro" id="IPR013655">
    <property type="entry name" value="PAS_fold_3"/>
</dbReference>
<feature type="domain" description="PAS" evidence="3">
    <location>
        <begin position="140"/>
        <end position="199"/>
    </location>
</feature>
<dbReference type="AlphaFoldDB" id="A0A0F4NJU8"/>
<dbReference type="Gene3D" id="3.30.450.20">
    <property type="entry name" value="PAS domain"/>
    <property type="match status" value="2"/>
</dbReference>
<name>A0A0F4NJU8_9VIBR</name>
<dbReference type="SMART" id="SM00283">
    <property type="entry name" value="MA"/>
    <property type="match status" value="1"/>
</dbReference>
<dbReference type="STRING" id="579748.TW81_10610"/>
<evidence type="ECO:0000313" key="5">
    <source>
        <dbReference type="EMBL" id="KJY83430.1"/>
    </source>
</evidence>
<dbReference type="PANTHER" id="PTHR24422">
    <property type="entry name" value="CHEMOTAXIS PROTEIN METHYLTRANSFERASE"/>
    <property type="match status" value="1"/>
</dbReference>
<dbReference type="InterPro" id="IPR004089">
    <property type="entry name" value="MCPsignal_dom"/>
</dbReference>
<dbReference type="Pfam" id="PF00015">
    <property type="entry name" value="MCPsignal"/>
    <property type="match status" value="1"/>
</dbReference>
<dbReference type="OrthoDB" id="9765776at2"/>
<dbReference type="GO" id="GO:0007165">
    <property type="term" value="P:signal transduction"/>
    <property type="evidence" value="ECO:0007669"/>
    <property type="project" value="UniProtKB-KW"/>
</dbReference>
<dbReference type="Proteomes" id="UP000033673">
    <property type="component" value="Unassembled WGS sequence"/>
</dbReference>
<dbReference type="PATRIC" id="fig|579748.3.peg.2184"/>
<gene>
    <name evidence="5" type="ORF">TW81_10610</name>
</gene>
<dbReference type="SUPFAM" id="SSF58104">
    <property type="entry name" value="Methyl-accepting chemotaxis protein (MCP) signaling domain"/>
    <property type="match status" value="1"/>
</dbReference>
<organism evidence="5 6">
    <name type="scientific">Vibrio galatheae</name>
    <dbReference type="NCBI Taxonomy" id="579748"/>
    <lineage>
        <taxon>Bacteria</taxon>
        <taxon>Pseudomonadati</taxon>
        <taxon>Pseudomonadota</taxon>
        <taxon>Gammaproteobacteria</taxon>
        <taxon>Vibrionales</taxon>
        <taxon>Vibrionaceae</taxon>
        <taxon>Vibrio</taxon>
    </lineage>
</organism>
<evidence type="ECO:0000256" key="1">
    <source>
        <dbReference type="PROSITE-ProRule" id="PRU00284"/>
    </source>
</evidence>
<keyword evidence="6" id="KW-1185">Reference proteome</keyword>
<dbReference type="SUPFAM" id="SSF55785">
    <property type="entry name" value="PYP-like sensor domain (PAS domain)"/>
    <property type="match status" value="2"/>
</dbReference>
<proteinExistence type="predicted"/>
<dbReference type="InterPro" id="IPR050903">
    <property type="entry name" value="Bact_Chemotaxis_MeTrfase"/>
</dbReference>
<dbReference type="InterPro" id="IPR000700">
    <property type="entry name" value="PAS-assoc_C"/>
</dbReference>
<dbReference type="PROSITE" id="PS50113">
    <property type="entry name" value="PAC"/>
    <property type="match status" value="2"/>
</dbReference>
<keyword evidence="1" id="KW-0807">Transducer</keyword>
<dbReference type="InterPro" id="IPR001610">
    <property type="entry name" value="PAC"/>
</dbReference>
<evidence type="ECO:0000259" key="2">
    <source>
        <dbReference type="PROSITE" id="PS50111"/>
    </source>
</evidence>
<feature type="domain" description="PAC" evidence="4">
    <location>
        <begin position="211"/>
        <end position="266"/>
    </location>
</feature>
<protein>
    <submittedName>
        <fullName evidence="5">Chemotaxis protein</fullName>
    </submittedName>
</protein>
<dbReference type="SMART" id="SM00091">
    <property type="entry name" value="PAS"/>
    <property type="match status" value="2"/>
</dbReference>
<dbReference type="InterPro" id="IPR000014">
    <property type="entry name" value="PAS"/>
</dbReference>
<feature type="domain" description="PAC" evidence="4">
    <location>
        <begin position="92"/>
        <end position="146"/>
    </location>
</feature>
<dbReference type="InterPro" id="IPR035965">
    <property type="entry name" value="PAS-like_dom_sf"/>
</dbReference>
<dbReference type="CDD" id="cd00130">
    <property type="entry name" value="PAS"/>
    <property type="match status" value="2"/>
</dbReference>
<dbReference type="GO" id="GO:0016020">
    <property type="term" value="C:membrane"/>
    <property type="evidence" value="ECO:0007669"/>
    <property type="project" value="InterPro"/>
</dbReference>
<evidence type="ECO:0000313" key="6">
    <source>
        <dbReference type="Proteomes" id="UP000033673"/>
    </source>
</evidence>
<dbReference type="PANTHER" id="PTHR24422:SF10">
    <property type="entry name" value="CHEMOTAXIS PROTEIN METHYLTRANSFERASE 2"/>
    <property type="match status" value="1"/>
</dbReference>
<reference evidence="5 6" key="1">
    <citation type="journal article" date="2015" name="BMC Genomics">
        <title>Genome mining reveals unlocked bioactive potential of marine Gram-negative bacteria.</title>
        <authorList>
            <person name="Machado H."/>
            <person name="Sonnenschein E.C."/>
            <person name="Melchiorsen J."/>
            <person name="Gram L."/>
        </authorList>
    </citation>
    <scope>NUCLEOTIDE SEQUENCE [LARGE SCALE GENOMIC DNA]</scope>
    <source>
        <strain evidence="5 6">S2757</strain>
    </source>
</reference>
<dbReference type="GO" id="GO:0006935">
    <property type="term" value="P:chemotaxis"/>
    <property type="evidence" value="ECO:0007669"/>
    <property type="project" value="UniProtKB-ARBA"/>
</dbReference>
<dbReference type="NCBIfam" id="TIGR00229">
    <property type="entry name" value="sensory_box"/>
    <property type="match status" value="2"/>
</dbReference>
<feature type="domain" description="Methyl-accepting transducer" evidence="2">
    <location>
        <begin position="243"/>
        <end position="433"/>
    </location>
</feature>
<sequence>MFKRSSKLHEKNLQLEKALELANSFKLSVKESVPYIEFTTDGHIRYANAQFLTVVGYQLDELVDTHHSTLCFPEDVNTSEYRALWQDLAQGKYRNGRFIRKNKQGEAVWVEATYFPVCAEDGKVEYVAKVASDVTEAQRERERNRALLAALDKSLAVIDFEPDGTIITANKNFLEHMGYTLSEIEGKHHRIFCLDEFYHNNPNFWQELRSGSVKSGLFERKDKHGNRMWLEATYNPIYNHTGQVIKIIKLASDITERVEKAVLVKEAATTAHAIAEQTVDSANIGKETISALLAISQGIDCSVDEMNELVAELNGQSRSVETIISTISDIAEQTNLLALNAAIEAARAGDQGRGFAVVADEVRKLAARTSESTAEITDVINRNSTITKELQDKIKAVTDETAQSGQKAQEISGVVDDIINDAEKVSKTVEQLS</sequence>
<dbReference type="SMART" id="SM00086">
    <property type="entry name" value="PAC"/>
    <property type="match status" value="2"/>
</dbReference>
<dbReference type="Pfam" id="PF08447">
    <property type="entry name" value="PAS_3"/>
    <property type="match status" value="2"/>
</dbReference>
<dbReference type="EMBL" id="JXXV01000016">
    <property type="protein sequence ID" value="KJY83430.1"/>
    <property type="molecule type" value="Genomic_DNA"/>
</dbReference>
<evidence type="ECO:0000259" key="3">
    <source>
        <dbReference type="PROSITE" id="PS50112"/>
    </source>
</evidence>
<dbReference type="PROSITE" id="PS50112">
    <property type="entry name" value="PAS"/>
    <property type="match status" value="1"/>
</dbReference>
<comment type="caution">
    <text evidence="5">The sequence shown here is derived from an EMBL/GenBank/DDBJ whole genome shotgun (WGS) entry which is preliminary data.</text>
</comment>